<dbReference type="EMBL" id="DTGR01000041">
    <property type="protein sequence ID" value="HHS28591.1"/>
    <property type="molecule type" value="Genomic_DNA"/>
</dbReference>
<sequence>MGLPDIKRSFVKMVLAWTLLGLAGAWVLPVVPVSAAEPPPVSEAKPPEESPTTTGPLICDTCVPLSPHKVSMAVTFAYSLYPGVFDRNWKYASAHGNFGTFYMPVRLTFGVMKNWETYLVAPFVVNLANSVDFPGPQGERAATYTGIGDISWFNKYQFIEEGKLAPWMPAVSGVFGVGFPTGHASHLNPRFLGVDAIGTGSFAFTTGVNLYKWVKPLLIYSNIWITNPVNIYPDNGSNVRSRSYVTVNLAAEYPLNKKIVALCEMYSNWTWTTITTPQGYQTPQTVLGIMPGIEFLATDKLTMAAGASFDLLGKNGVRKYTPMLTMFYSF</sequence>
<accession>A0A7V6A278</accession>
<reference evidence="1" key="1">
    <citation type="journal article" date="2020" name="mSystems">
        <title>Genome- and Community-Level Interaction Insights into Carbon Utilization and Element Cycling Functions of Hydrothermarchaeota in Hydrothermal Sediment.</title>
        <authorList>
            <person name="Zhou Z."/>
            <person name="Liu Y."/>
            <person name="Xu W."/>
            <person name="Pan J."/>
            <person name="Luo Z.H."/>
            <person name="Li M."/>
        </authorList>
    </citation>
    <scope>NUCLEOTIDE SEQUENCE [LARGE SCALE GENOMIC DNA]</scope>
    <source>
        <strain evidence="1">SpSt-767</strain>
    </source>
</reference>
<protein>
    <submittedName>
        <fullName evidence="1">Transporter</fullName>
    </submittedName>
</protein>
<evidence type="ECO:0000313" key="1">
    <source>
        <dbReference type="EMBL" id="HHS28591.1"/>
    </source>
</evidence>
<proteinExistence type="predicted"/>
<organism evidence="1">
    <name type="scientific">Desulfobacca acetoxidans</name>
    <dbReference type="NCBI Taxonomy" id="60893"/>
    <lineage>
        <taxon>Bacteria</taxon>
        <taxon>Pseudomonadati</taxon>
        <taxon>Thermodesulfobacteriota</taxon>
        <taxon>Desulfobaccia</taxon>
        <taxon>Desulfobaccales</taxon>
        <taxon>Desulfobaccaceae</taxon>
        <taxon>Desulfobacca</taxon>
    </lineage>
</organism>
<comment type="caution">
    <text evidence="1">The sequence shown here is derived from an EMBL/GenBank/DDBJ whole genome shotgun (WGS) entry which is preliminary data.</text>
</comment>
<dbReference type="AlphaFoldDB" id="A0A7V6A278"/>
<gene>
    <name evidence="1" type="ORF">ENV52_02680</name>
</gene>
<name>A0A7V6A278_9BACT</name>